<sequence>MPTREKYPKPASREQGDQTAEGDHRVWLAADDMARLRLVQHRNAELFARQQQAGGIVSATWSIAIASARLAAVPDAARGAARHYGSRR</sequence>
<gene>
    <name evidence="2" type="ORF">WJX81_006403</name>
</gene>
<accession>A0AAW1R1V0</accession>
<evidence type="ECO:0000313" key="3">
    <source>
        <dbReference type="Proteomes" id="UP001445335"/>
    </source>
</evidence>
<dbReference type="Proteomes" id="UP001445335">
    <property type="component" value="Unassembled WGS sequence"/>
</dbReference>
<feature type="region of interest" description="Disordered" evidence="1">
    <location>
        <begin position="1"/>
        <end position="23"/>
    </location>
</feature>
<dbReference type="EMBL" id="JALJOU010000055">
    <property type="protein sequence ID" value="KAK9827731.1"/>
    <property type="molecule type" value="Genomic_DNA"/>
</dbReference>
<evidence type="ECO:0000256" key="1">
    <source>
        <dbReference type="SAM" id="MobiDB-lite"/>
    </source>
</evidence>
<keyword evidence="3" id="KW-1185">Reference proteome</keyword>
<organism evidence="2 3">
    <name type="scientific">Elliptochloris bilobata</name>
    <dbReference type="NCBI Taxonomy" id="381761"/>
    <lineage>
        <taxon>Eukaryota</taxon>
        <taxon>Viridiplantae</taxon>
        <taxon>Chlorophyta</taxon>
        <taxon>core chlorophytes</taxon>
        <taxon>Trebouxiophyceae</taxon>
        <taxon>Trebouxiophyceae incertae sedis</taxon>
        <taxon>Elliptochloris clade</taxon>
        <taxon>Elliptochloris</taxon>
    </lineage>
</organism>
<comment type="caution">
    <text evidence="2">The sequence shown here is derived from an EMBL/GenBank/DDBJ whole genome shotgun (WGS) entry which is preliminary data.</text>
</comment>
<name>A0AAW1R1V0_9CHLO</name>
<evidence type="ECO:0000313" key="2">
    <source>
        <dbReference type="EMBL" id="KAK9827731.1"/>
    </source>
</evidence>
<proteinExistence type="predicted"/>
<dbReference type="AlphaFoldDB" id="A0AAW1R1V0"/>
<reference evidence="2 3" key="1">
    <citation type="journal article" date="2024" name="Nat. Commun.">
        <title>Phylogenomics reveals the evolutionary origins of lichenization in chlorophyte algae.</title>
        <authorList>
            <person name="Puginier C."/>
            <person name="Libourel C."/>
            <person name="Otte J."/>
            <person name="Skaloud P."/>
            <person name="Haon M."/>
            <person name="Grisel S."/>
            <person name="Petersen M."/>
            <person name="Berrin J.G."/>
            <person name="Delaux P.M."/>
            <person name="Dal Grande F."/>
            <person name="Keller J."/>
        </authorList>
    </citation>
    <scope>NUCLEOTIDE SEQUENCE [LARGE SCALE GENOMIC DNA]</scope>
    <source>
        <strain evidence="2 3">SAG 245.80</strain>
    </source>
</reference>
<protein>
    <submittedName>
        <fullName evidence="2">Uncharacterized protein</fullName>
    </submittedName>
</protein>